<gene>
    <name evidence="1" type="ORF">CSKR_110271</name>
</gene>
<accession>A0A3R7GYW5</accession>
<dbReference type="AlphaFoldDB" id="A0A3R7GYW5"/>
<reference evidence="1 2" key="1">
    <citation type="journal article" date="2018" name="Biotechnol. Adv.">
        <title>Improved genomic resources and new bioinformatic workflow for the carcinogenic parasite Clonorchis sinensis: Biotechnological implications.</title>
        <authorList>
            <person name="Wang D."/>
            <person name="Korhonen P.K."/>
            <person name="Gasser R.B."/>
            <person name="Young N.D."/>
        </authorList>
    </citation>
    <scope>NUCLEOTIDE SEQUENCE [LARGE SCALE GENOMIC DNA]</scope>
    <source>
        <strain evidence="1">Cs-k2</strain>
    </source>
</reference>
<dbReference type="InParanoid" id="A0A3R7GYW5"/>
<keyword evidence="2" id="KW-1185">Reference proteome</keyword>
<evidence type="ECO:0000313" key="2">
    <source>
        <dbReference type="Proteomes" id="UP000286415"/>
    </source>
</evidence>
<feature type="non-terminal residue" evidence="1">
    <location>
        <position position="1"/>
    </location>
</feature>
<name>A0A3R7GYW5_CLOSI</name>
<evidence type="ECO:0000313" key="1">
    <source>
        <dbReference type="EMBL" id="KAG5446388.1"/>
    </source>
</evidence>
<dbReference type="OrthoDB" id="6227366at2759"/>
<organism evidence="1 2">
    <name type="scientific">Clonorchis sinensis</name>
    <name type="common">Chinese liver fluke</name>
    <dbReference type="NCBI Taxonomy" id="79923"/>
    <lineage>
        <taxon>Eukaryota</taxon>
        <taxon>Metazoa</taxon>
        <taxon>Spiralia</taxon>
        <taxon>Lophotrochozoa</taxon>
        <taxon>Platyhelminthes</taxon>
        <taxon>Trematoda</taxon>
        <taxon>Digenea</taxon>
        <taxon>Opisthorchiida</taxon>
        <taxon>Opisthorchiata</taxon>
        <taxon>Opisthorchiidae</taxon>
        <taxon>Clonorchis</taxon>
    </lineage>
</organism>
<dbReference type="Proteomes" id="UP000286415">
    <property type="component" value="Unassembled WGS sequence"/>
</dbReference>
<protein>
    <submittedName>
        <fullName evidence="1">Uncharacterized protein</fullName>
    </submittedName>
</protein>
<comment type="caution">
    <text evidence="1">The sequence shown here is derived from an EMBL/GenBank/DDBJ whole genome shotgun (WGS) entry which is preliminary data.</text>
</comment>
<sequence>PCFSANLMICPNPSCTKFDKYTHLHISLFFTEDPTESPFFVVFFNRMCQRMAFSCFTSKDIRDITVYFHRGNYSQVNISHTLSTTSGARWPKCLEREFTDRKVRGSNTTSASRLPLSSLGQPGSIPAFVQPSGGMAVRHRKGATAERFCFTSGCSVAKKKPGE</sequence>
<proteinExistence type="predicted"/>
<dbReference type="EMBL" id="NIRI02000056">
    <property type="protein sequence ID" value="KAG5446388.1"/>
    <property type="molecule type" value="Genomic_DNA"/>
</dbReference>
<reference evidence="1 2" key="2">
    <citation type="journal article" date="2021" name="Genomics">
        <title>High-quality reference genome for Clonorchis sinensis.</title>
        <authorList>
            <person name="Young N.D."/>
            <person name="Stroehlein A.J."/>
            <person name="Kinkar L."/>
            <person name="Wang T."/>
            <person name="Sohn W.M."/>
            <person name="Chang B.C.H."/>
            <person name="Kaur P."/>
            <person name="Weisz D."/>
            <person name="Dudchenko O."/>
            <person name="Aiden E.L."/>
            <person name="Korhonen P.K."/>
            <person name="Gasser R.B."/>
        </authorList>
    </citation>
    <scope>NUCLEOTIDE SEQUENCE [LARGE SCALE GENOMIC DNA]</scope>
    <source>
        <strain evidence="1">Cs-k2</strain>
    </source>
</reference>